<name>A0A7J3SK99_9CREN</name>
<proteinExistence type="predicted"/>
<comment type="caution">
    <text evidence="3">The sequence shown here is derived from an EMBL/GenBank/DDBJ whole genome shotgun (WGS) entry which is preliminary data.</text>
</comment>
<organism evidence="3">
    <name type="scientific">Fervidicoccus fontis</name>
    <dbReference type="NCBI Taxonomy" id="683846"/>
    <lineage>
        <taxon>Archaea</taxon>
        <taxon>Thermoproteota</taxon>
        <taxon>Thermoprotei</taxon>
        <taxon>Fervidicoccales</taxon>
        <taxon>Fervidicoccaceae</taxon>
        <taxon>Fervidicoccus</taxon>
    </lineage>
</organism>
<dbReference type="PANTHER" id="PTHR42949:SF3">
    <property type="entry name" value="ANAEROBIC GLYCEROL-3-PHOSPHATE DEHYDROGENASE SUBUNIT B"/>
    <property type="match status" value="1"/>
</dbReference>
<keyword evidence="1" id="KW-0560">Oxidoreductase</keyword>
<dbReference type="Gene3D" id="1.10.10.1100">
    <property type="entry name" value="BFD-like [2Fe-2S]-binding domain"/>
    <property type="match status" value="1"/>
</dbReference>
<dbReference type="GO" id="GO:0016491">
    <property type="term" value="F:oxidoreductase activity"/>
    <property type="evidence" value="ECO:0007669"/>
    <property type="project" value="UniProtKB-KW"/>
</dbReference>
<dbReference type="AlphaFoldDB" id="A0A7J3SK99"/>
<gene>
    <name evidence="3" type="ORF">ENW83_00800</name>
</gene>
<dbReference type="InterPro" id="IPR051691">
    <property type="entry name" value="Metab_Enz_Cyan_OpOx_G3PDH"/>
</dbReference>
<dbReference type="PANTHER" id="PTHR42949">
    <property type="entry name" value="ANAEROBIC GLYCEROL-3-PHOSPHATE DEHYDROGENASE SUBUNIT B"/>
    <property type="match status" value="1"/>
</dbReference>
<evidence type="ECO:0000256" key="1">
    <source>
        <dbReference type="ARBA" id="ARBA00023002"/>
    </source>
</evidence>
<dbReference type="EMBL" id="DTLS01000028">
    <property type="protein sequence ID" value="HGZ59733.1"/>
    <property type="molecule type" value="Genomic_DNA"/>
</dbReference>
<evidence type="ECO:0000313" key="3">
    <source>
        <dbReference type="EMBL" id="HGZ59733.1"/>
    </source>
</evidence>
<reference evidence="3" key="1">
    <citation type="journal article" date="2020" name="mSystems">
        <title>Genome- and Community-Level Interaction Insights into Carbon Utilization and Element Cycling Functions of Hydrothermarchaeota in Hydrothermal Sediment.</title>
        <authorList>
            <person name="Zhou Z."/>
            <person name="Liu Y."/>
            <person name="Xu W."/>
            <person name="Pan J."/>
            <person name="Luo Z.H."/>
            <person name="Li M."/>
        </authorList>
    </citation>
    <scope>NUCLEOTIDE SEQUENCE [LARGE SCALE GENOMIC DNA]</scope>
    <source>
        <strain evidence="3">SpSt-885</strain>
    </source>
</reference>
<dbReference type="Pfam" id="PF17806">
    <property type="entry name" value="SO_alpha_A3"/>
    <property type="match status" value="1"/>
</dbReference>
<protein>
    <recommendedName>
        <fullName evidence="2">SoxA A3 domain-containing protein</fullName>
    </recommendedName>
</protein>
<dbReference type="InterPro" id="IPR041117">
    <property type="entry name" value="SoxA_A3"/>
</dbReference>
<accession>A0A7J3SK99</accession>
<evidence type="ECO:0000259" key="2">
    <source>
        <dbReference type="Pfam" id="PF17806"/>
    </source>
</evidence>
<dbReference type="InterPro" id="IPR041854">
    <property type="entry name" value="BFD-like_2Fe2S-bd_dom_sf"/>
</dbReference>
<feature type="domain" description="SoxA A3" evidence="2">
    <location>
        <begin position="436"/>
        <end position="516"/>
    </location>
</feature>
<sequence length="517" mass="57010">MNYSPILETFRERIIPTASSPKFKRPRAPFYMERWCPWIRAHSPKGVTYLYLPHSSSNPSPKYSMELISKARKELGSAGFYHSILVRRLWNTVWKTVVKMSGNPELPMEGSELPEPHEEVIEGGVAIIAGDGAGLKLANRVVELTGNNVVLIATKPFSRLKEESGEGARGNVTILESIYLGKFEDGVYALSEEKREIYRIAANTLAFVTGVRDAMPIFENNDLPGVVSAELAKFLIVGHGALRDVRKIAVLSNDKRGLEAAREFSRFKETTVVSVGSLKKRESIDWDGELVVAEEVKATGYPVVEGLKIISPKEEELQTDLIVSAITGIPDIEPVLQAGGRLVYSKYLGAPTVGTEKGYVKGTKNLFFLGRASGTPEDLVSKEVELVSKVISGKSLSSEEEKELNNIQSSKGLAPLEDTIINNSPELLLTRDIRGMKFVCTCQDVTLEDVILAYDMGYKDLERIKRFTALGTGTCQGRICRISSSLAISYFRKTPLGSLGGFKQRPPLEPVELGMIY</sequence>